<dbReference type="PANTHER" id="PTHR26379">
    <property type="entry name" value="BTB/POZ AND MATH DOMAIN-CONTAINING PROTEIN 1"/>
    <property type="match status" value="1"/>
</dbReference>
<comment type="caution">
    <text evidence="3">The sequence shown here is derived from an EMBL/GenBank/DDBJ whole genome shotgun (WGS) entry which is preliminary data.</text>
</comment>
<dbReference type="SUPFAM" id="SSF49599">
    <property type="entry name" value="TRAF domain-like"/>
    <property type="match status" value="1"/>
</dbReference>
<evidence type="ECO:0000259" key="2">
    <source>
        <dbReference type="PROSITE" id="PS50144"/>
    </source>
</evidence>
<dbReference type="SUPFAM" id="SSF54695">
    <property type="entry name" value="POZ domain"/>
    <property type="match status" value="1"/>
</dbReference>
<sequence length="270" mass="29447">MPGSSPSPAAAAAGGGPPSRSASAIVAGAVCGHHVLKIVGYSRTKEVPTGQRIDSRPFRVGGRTWFVEYHPNGSSWVARDYISLFLALDDPAARAVRAQVKISLLDQCGKPVPSYSRTTEVVDFSEEGSWGLSHFIERGVLEKSRHLRDDSFTVRFDVTVLTGVRTEETPVVVAPPPPDMHRHFGELLASEVGADVKFRVGNQTFSAHRLEPPQCSEAANVQGCSPLDSFEKQIKGTAMTHEVPVMLFQLPRKLSTGYYVFSMSRRHGFV</sequence>
<dbReference type="Pfam" id="PF22486">
    <property type="entry name" value="MATH_2"/>
    <property type="match status" value="1"/>
</dbReference>
<dbReference type="AlphaFoldDB" id="A0A1E5W3Q9"/>
<dbReference type="STRING" id="888268.A0A1E5W3Q9"/>
<reference evidence="3 4" key="1">
    <citation type="submission" date="2016-09" db="EMBL/GenBank/DDBJ databases">
        <title>The draft genome of Dichanthelium oligosanthes: A C3 panicoid grass species.</title>
        <authorList>
            <person name="Studer A.J."/>
            <person name="Schnable J.C."/>
            <person name="Brutnell T.P."/>
        </authorList>
    </citation>
    <scope>NUCLEOTIDE SEQUENCE [LARGE SCALE GENOMIC DNA]</scope>
    <source>
        <strain evidence="4">cv. Kellogg 1175</strain>
        <tissue evidence="3">Leaf</tissue>
    </source>
</reference>
<proteinExistence type="predicted"/>
<dbReference type="EMBL" id="LWDX02022217">
    <property type="protein sequence ID" value="OEL32024.1"/>
    <property type="molecule type" value="Genomic_DNA"/>
</dbReference>
<dbReference type="Gene3D" id="3.30.710.10">
    <property type="entry name" value="Potassium Channel Kv1.1, Chain A"/>
    <property type="match status" value="1"/>
</dbReference>
<keyword evidence="4" id="KW-1185">Reference proteome</keyword>
<accession>A0A1E5W3Q9</accession>
<dbReference type="Proteomes" id="UP000095767">
    <property type="component" value="Unassembled WGS sequence"/>
</dbReference>
<evidence type="ECO:0000256" key="1">
    <source>
        <dbReference type="ARBA" id="ARBA00004906"/>
    </source>
</evidence>
<dbReference type="InterPro" id="IPR045005">
    <property type="entry name" value="BPM1-6"/>
</dbReference>
<name>A0A1E5W3Q9_9POAL</name>
<dbReference type="GO" id="GO:0016567">
    <property type="term" value="P:protein ubiquitination"/>
    <property type="evidence" value="ECO:0007669"/>
    <property type="project" value="InterPro"/>
</dbReference>
<gene>
    <name evidence="3" type="ORF">BAE44_0006958</name>
</gene>
<protein>
    <recommendedName>
        <fullName evidence="2">MATH domain-containing protein</fullName>
    </recommendedName>
</protein>
<dbReference type="PROSITE" id="PS50144">
    <property type="entry name" value="MATH"/>
    <property type="match status" value="1"/>
</dbReference>
<feature type="domain" description="MATH" evidence="2">
    <location>
        <begin position="31"/>
        <end position="158"/>
    </location>
</feature>
<dbReference type="CDD" id="cd00121">
    <property type="entry name" value="MATH"/>
    <property type="match status" value="1"/>
</dbReference>
<dbReference type="InterPro" id="IPR002083">
    <property type="entry name" value="MATH/TRAF_dom"/>
</dbReference>
<evidence type="ECO:0000313" key="3">
    <source>
        <dbReference type="EMBL" id="OEL32024.1"/>
    </source>
</evidence>
<dbReference type="InterPro" id="IPR011333">
    <property type="entry name" value="SKP1/BTB/POZ_sf"/>
</dbReference>
<dbReference type="PANTHER" id="PTHR26379:SF498">
    <property type="entry name" value="OS10G0425700 PROTEIN"/>
    <property type="match status" value="1"/>
</dbReference>
<comment type="pathway">
    <text evidence="1">Protein modification; protein ubiquitination.</text>
</comment>
<dbReference type="Gene3D" id="2.60.210.10">
    <property type="entry name" value="Apoptosis, Tumor Necrosis Factor Receptor Associated Protein 2, Chain A"/>
    <property type="match status" value="1"/>
</dbReference>
<evidence type="ECO:0000313" key="4">
    <source>
        <dbReference type="Proteomes" id="UP000095767"/>
    </source>
</evidence>
<organism evidence="3 4">
    <name type="scientific">Dichanthelium oligosanthes</name>
    <dbReference type="NCBI Taxonomy" id="888268"/>
    <lineage>
        <taxon>Eukaryota</taxon>
        <taxon>Viridiplantae</taxon>
        <taxon>Streptophyta</taxon>
        <taxon>Embryophyta</taxon>
        <taxon>Tracheophyta</taxon>
        <taxon>Spermatophyta</taxon>
        <taxon>Magnoliopsida</taxon>
        <taxon>Liliopsida</taxon>
        <taxon>Poales</taxon>
        <taxon>Poaceae</taxon>
        <taxon>PACMAD clade</taxon>
        <taxon>Panicoideae</taxon>
        <taxon>Panicodae</taxon>
        <taxon>Paniceae</taxon>
        <taxon>Dichantheliinae</taxon>
        <taxon>Dichanthelium</taxon>
    </lineage>
</organism>
<dbReference type="InterPro" id="IPR008974">
    <property type="entry name" value="TRAF-like"/>
</dbReference>
<dbReference type="OrthoDB" id="585504at2759"/>